<feature type="transmembrane region" description="Helical" evidence="8">
    <location>
        <begin position="16"/>
        <end position="35"/>
    </location>
</feature>
<dbReference type="PANTHER" id="PTHR33908:SF11">
    <property type="entry name" value="MEMBRANE PROTEIN"/>
    <property type="match status" value="1"/>
</dbReference>
<evidence type="ECO:0000256" key="6">
    <source>
        <dbReference type="ARBA" id="ARBA00022989"/>
    </source>
</evidence>
<evidence type="ECO:0000256" key="4">
    <source>
        <dbReference type="ARBA" id="ARBA00022679"/>
    </source>
</evidence>
<evidence type="ECO:0000256" key="1">
    <source>
        <dbReference type="ARBA" id="ARBA00004651"/>
    </source>
</evidence>
<feature type="transmembrane region" description="Helical" evidence="8">
    <location>
        <begin position="329"/>
        <end position="347"/>
    </location>
</feature>
<evidence type="ECO:0000256" key="7">
    <source>
        <dbReference type="ARBA" id="ARBA00023136"/>
    </source>
</evidence>
<proteinExistence type="predicted"/>
<evidence type="ECO:0000259" key="9">
    <source>
        <dbReference type="Pfam" id="PF13231"/>
    </source>
</evidence>
<reference evidence="10" key="1">
    <citation type="submission" date="2020-03" db="EMBL/GenBank/DDBJ databases">
        <title>Draft sequencing of Paenibacilllus sp. S3N08.</title>
        <authorList>
            <person name="Kim D.-U."/>
        </authorList>
    </citation>
    <scope>NUCLEOTIDE SEQUENCE</scope>
    <source>
        <strain evidence="10">S3N08</strain>
    </source>
</reference>
<keyword evidence="7 8" id="KW-0472">Membrane</keyword>
<keyword evidence="3" id="KW-0328">Glycosyltransferase</keyword>
<protein>
    <recommendedName>
        <fullName evidence="9">Glycosyltransferase RgtA/B/C/D-like domain-containing protein</fullName>
    </recommendedName>
</protein>
<evidence type="ECO:0000313" key="10">
    <source>
        <dbReference type="EMBL" id="NHN32474.1"/>
    </source>
</evidence>
<name>A0ABX0J7Y2_9BACL</name>
<feature type="transmembrane region" description="Helical" evidence="8">
    <location>
        <begin position="73"/>
        <end position="89"/>
    </location>
</feature>
<evidence type="ECO:0000256" key="5">
    <source>
        <dbReference type="ARBA" id="ARBA00022692"/>
    </source>
</evidence>
<evidence type="ECO:0000256" key="3">
    <source>
        <dbReference type="ARBA" id="ARBA00022676"/>
    </source>
</evidence>
<dbReference type="PANTHER" id="PTHR33908">
    <property type="entry name" value="MANNOSYLTRANSFERASE YKCB-RELATED"/>
    <property type="match status" value="1"/>
</dbReference>
<feature type="transmembrane region" description="Helical" evidence="8">
    <location>
        <begin position="96"/>
        <end position="118"/>
    </location>
</feature>
<keyword evidence="11" id="KW-1185">Reference proteome</keyword>
<comment type="subcellular location">
    <subcellularLocation>
        <location evidence="1">Cell membrane</location>
        <topology evidence="1">Multi-pass membrane protein</topology>
    </subcellularLocation>
</comment>
<keyword evidence="4" id="KW-0808">Transferase</keyword>
<keyword evidence="5 8" id="KW-0812">Transmembrane</keyword>
<feature type="transmembrane region" description="Helical" evidence="8">
    <location>
        <begin position="386"/>
        <end position="406"/>
    </location>
</feature>
<feature type="transmembrane region" description="Helical" evidence="8">
    <location>
        <begin position="218"/>
        <end position="237"/>
    </location>
</feature>
<evidence type="ECO:0000313" key="11">
    <source>
        <dbReference type="Proteomes" id="UP001165962"/>
    </source>
</evidence>
<feature type="transmembrane region" description="Helical" evidence="8">
    <location>
        <begin position="173"/>
        <end position="198"/>
    </location>
</feature>
<gene>
    <name evidence="10" type="ORF">G9U52_21775</name>
</gene>
<keyword evidence="6 8" id="KW-1133">Transmembrane helix</keyword>
<feature type="transmembrane region" description="Helical" evidence="8">
    <location>
        <begin position="356"/>
        <end position="374"/>
    </location>
</feature>
<sequence>MGQLHHIYHKYKGQDLIFIIPLALLSLWIRLRYFFYLLNSGKGFPQSDDTQWYLDYASALMVNYKIGLDMNDILYIGYNILLTLLLAIFKDPIAVIFIQMVVAALSVILVYKISMLIFNRLTAIIASVLYAYSWDITLWSTYILTDSFFISLLLLSIYCLLKFYDSGKNVYKVLFIVTALYMLVFRPAGIITVSFLLLYVVIKLDRATVWAFFKKYNYIIGSVFLAGVLVAMVVLSGNKLDPLIASMQFNAKKVLYNVYATGWIFDKASAFDHKYRPNYTINIMDSLILSFIINNWDNILMLYGRRALALVGRWVFTVDLTSVRGVLRFGWYSLPVMMFLIGTIEIIRNGLSKKASVLWMAILASCVFCIVFFIDSMYRYRAPGLPFMFITVAYGVDRIIQLIIVVTKKYVGKLLWNKRKYSL</sequence>
<feature type="domain" description="Glycosyltransferase RgtA/B/C/D-like" evidence="9">
    <location>
        <begin position="80"/>
        <end position="228"/>
    </location>
</feature>
<accession>A0ABX0J7Y2</accession>
<keyword evidence="2" id="KW-1003">Cell membrane</keyword>
<comment type="caution">
    <text evidence="10">The sequence shown here is derived from an EMBL/GenBank/DDBJ whole genome shotgun (WGS) entry which is preliminary data.</text>
</comment>
<organism evidence="10 11">
    <name type="scientific">Paenibacillus agricola</name>
    <dbReference type="NCBI Taxonomy" id="2716264"/>
    <lineage>
        <taxon>Bacteria</taxon>
        <taxon>Bacillati</taxon>
        <taxon>Bacillota</taxon>
        <taxon>Bacilli</taxon>
        <taxon>Bacillales</taxon>
        <taxon>Paenibacillaceae</taxon>
        <taxon>Paenibacillus</taxon>
    </lineage>
</organism>
<dbReference type="EMBL" id="JAAOIW010000008">
    <property type="protein sequence ID" value="NHN32474.1"/>
    <property type="molecule type" value="Genomic_DNA"/>
</dbReference>
<evidence type="ECO:0000256" key="2">
    <source>
        <dbReference type="ARBA" id="ARBA00022475"/>
    </source>
</evidence>
<dbReference type="InterPro" id="IPR038731">
    <property type="entry name" value="RgtA/B/C-like"/>
</dbReference>
<dbReference type="Proteomes" id="UP001165962">
    <property type="component" value="Unassembled WGS sequence"/>
</dbReference>
<evidence type="ECO:0000256" key="8">
    <source>
        <dbReference type="SAM" id="Phobius"/>
    </source>
</evidence>
<dbReference type="InterPro" id="IPR050297">
    <property type="entry name" value="LipidA_mod_glycosyltrf_83"/>
</dbReference>
<feature type="transmembrane region" description="Helical" evidence="8">
    <location>
        <begin position="138"/>
        <end position="161"/>
    </location>
</feature>
<dbReference type="Pfam" id="PF13231">
    <property type="entry name" value="PMT_2"/>
    <property type="match status" value="1"/>
</dbReference>